<gene>
    <name evidence="2" type="ORF">RND71_037089</name>
</gene>
<feature type="region of interest" description="Disordered" evidence="1">
    <location>
        <begin position="1"/>
        <end position="127"/>
    </location>
</feature>
<proteinExistence type="predicted"/>
<dbReference type="AlphaFoldDB" id="A0AAE1R2E8"/>
<comment type="caution">
    <text evidence="2">The sequence shown here is derived from an EMBL/GenBank/DDBJ whole genome shotgun (WGS) entry which is preliminary data.</text>
</comment>
<accession>A0AAE1R2E8</accession>
<feature type="compositionally biased region" description="Polar residues" evidence="1">
    <location>
        <begin position="10"/>
        <end position="31"/>
    </location>
</feature>
<keyword evidence="3" id="KW-1185">Reference proteome</keyword>
<evidence type="ECO:0000313" key="3">
    <source>
        <dbReference type="Proteomes" id="UP001291623"/>
    </source>
</evidence>
<organism evidence="2 3">
    <name type="scientific">Anisodus tanguticus</name>
    <dbReference type="NCBI Taxonomy" id="243964"/>
    <lineage>
        <taxon>Eukaryota</taxon>
        <taxon>Viridiplantae</taxon>
        <taxon>Streptophyta</taxon>
        <taxon>Embryophyta</taxon>
        <taxon>Tracheophyta</taxon>
        <taxon>Spermatophyta</taxon>
        <taxon>Magnoliopsida</taxon>
        <taxon>eudicotyledons</taxon>
        <taxon>Gunneridae</taxon>
        <taxon>Pentapetalae</taxon>
        <taxon>asterids</taxon>
        <taxon>lamiids</taxon>
        <taxon>Solanales</taxon>
        <taxon>Solanaceae</taxon>
        <taxon>Solanoideae</taxon>
        <taxon>Hyoscyameae</taxon>
        <taxon>Anisodus</taxon>
    </lineage>
</organism>
<dbReference type="EMBL" id="JAVYJV010000020">
    <property type="protein sequence ID" value="KAK4343995.1"/>
    <property type="molecule type" value="Genomic_DNA"/>
</dbReference>
<feature type="compositionally biased region" description="Polar residues" evidence="1">
    <location>
        <begin position="69"/>
        <end position="78"/>
    </location>
</feature>
<protein>
    <submittedName>
        <fullName evidence="2">Uncharacterized protein</fullName>
    </submittedName>
</protein>
<name>A0AAE1R2E8_9SOLA</name>
<feature type="compositionally biased region" description="Polar residues" evidence="1">
    <location>
        <begin position="102"/>
        <end position="115"/>
    </location>
</feature>
<sequence length="186" mass="20754">MSASEGEESVITQEDNFSVISQEENSVNQESPFIIVRVTAQNSKNDKRPTGLQNNKVGAKKKPEGAKNGVSNPVTTKNKFAALEDEENQNKQTDNAQDHSGKSITKSVQNSSRQGVESCEGKTQQKHNKGHLISIFSVMGFSGMEKVKLWLDKSDLFDDMIGWEMFQHRQGAFKNKDIKDDFAEEV</sequence>
<evidence type="ECO:0000256" key="1">
    <source>
        <dbReference type="SAM" id="MobiDB-lite"/>
    </source>
</evidence>
<evidence type="ECO:0000313" key="2">
    <source>
        <dbReference type="EMBL" id="KAK4343995.1"/>
    </source>
</evidence>
<reference evidence="2" key="1">
    <citation type="submission" date="2023-12" db="EMBL/GenBank/DDBJ databases">
        <title>Genome assembly of Anisodus tanguticus.</title>
        <authorList>
            <person name="Wang Y.-J."/>
        </authorList>
    </citation>
    <scope>NUCLEOTIDE SEQUENCE</scope>
    <source>
        <strain evidence="2">KB-2021</strain>
        <tissue evidence="2">Leaf</tissue>
    </source>
</reference>
<dbReference type="Proteomes" id="UP001291623">
    <property type="component" value="Unassembled WGS sequence"/>
</dbReference>